<dbReference type="Pfam" id="PF07366">
    <property type="entry name" value="SnoaL"/>
    <property type="match status" value="1"/>
</dbReference>
<reference evidence="1 2" key="1">
    <citation type="journal article" date="2014" name="PLoS Genet.">
        <title>Phylogenetically driven sequencing of extremely halophilic archaea reveals strategies for static and dynamic osmo-response.</title>
        <authorList>
            <person name="Becker E.A."/>
            <person name="Seitzer P.M."/>
            <person name="Tritt A."/>
            <person name="Larsen D."/>
            <person name="Krusor M."/>
            <person name="Yao A.I."/>
            <person name="Wu D."/>
            <person name="Madern D."/>
            <person name="Eisen J.A."/>
            <person name="Darling A.E."/>
            <person name="Facciotti M.T."/>
        </authorList>
    </citation>
    <scope>NUCLEOTIDE SEQUENCE [LARGE SCALE GENOMIC DNA]</scope>
    <source>
        <strain evidence="1 2">ATCC BAA-1513</strain>
    </source>
</reference>
<dbReference type="InterPro" id="IPR032710">
    <property type="entry name" value="NTF2-like_dom_sf"/>
</dbReference>
<dbReference type="AlphaFoldDB" id="M0HRX0"/>
<keyword evidence="2" id="KW-1185">Reference proteome</keyword>
<evidence type="ECO:0008006" key="3">
    <source>
        <dbReference type="Google" id="ProtNLM"/>
    </source>
</evidence>
<dbReference type="PANTHER" id="PTHR38436:SF1">
    <property type="entry name" value="ESTER CYCLASE"/>
    <property type="match status" value="1"/>
</dbReference>
<organism evidence="1 2">
    <name type="scientific">Haloferax elongans ATCC BAA-1513</name>
    <dbReference type="NCBI Taxonomy" id="1230453"/>
    <lineage>
        <taxon>Archaea</taxon>
        <taxon>Methanobacteriati</taxon>
        <taxon>Methanobacteriota</taxon>
        <taxon>Stenosarchaea group</taxon>
        <taxon>Halobacteria</taxon>
        <taxon>Halobacteriales</taxon>
        <taxon>Haloferacaceae</taxon>
        <taxon>Haloferax</taxon>
    </lineage>
</organism>
<dbReference type="EMBL" id="AOLK01000015">
    <property type="protein sequence ID" value="ELZ85864.1"/>
    <property type="molecule type" value="Genomic_DNA"/>
</dbReference>
<protein>
    <recommendedName>
        <fullName evidence="3">Ester cyclase</fullName>
    </recommendedName>
</protein>
<dbReference type="GO" id="GO:0030638">
    <property type="term" value="P:polyketide metabolic process"/>
    <property type="evidence" value="ECO:0007669"/>
    <property type="project" value="InterPro"/>
</dbReference>
<dbReference type="Gene3D" id="3.10.450.50">
    <property type="match status" value="1"/>
</dbReference>
<name>M0HRX0_HALEO</name>
<dbReference type="STRING" id="1230453.C453_08613"/>
<evidence type="ECO:0000313" key="1">
    <source>
        <dbReference type="EMBL" id="ELZ85864.1"/>
    </source>
</evidence>
<accession>M0HRX0</accession>
<dbReference type="PANTHER" id="PTHR38436">
    <property type="entry name" value="POLYKETIDE CYCLASE SNOAL-LIKE DOMAIN"/>
    <property type="match status" value="1"/>
</dbReference>
<dbReference type="SUPFAM" id="SSF54427">
    <property type="entry name" value="NTF2-like"/>
    <property type="match status" value="1"/>
</dbReference>
<dbReference type="Proteomes" id="UP000011612">
    <property type="component" value="Unassembled WGS sequence"/>
</dbReference>
<comment type="caution">
    <text evidence="1">The sequence shown here is derived from an EMBL/GenBank/DDBJ whole genome shotgun (WGS) entry which is preliminary data.</text>
</comment>
<gene>
    <name evidence="1" type="ORF">C453_08613</name>
</gene>
<proteinExistence type="predicted"/>
<dbReference type="InterPro" id="IPR009959">
    <property type="entry name" value="Cyclase_SnoaL-like"/>
</dbReference>
<sequence length="153" mass="17555">MGGEEMSATTEQEQQNRETAIRIAEELWNKGNYEIVDEEYDPLAETHAVTEPEEIIGTQGVKDWAKKYHDAFSDFHIEVFDVIARDEFVYGRYRLTGTHDGTLESPQGDIPATNRRIDTWGMFEVRFEGGLVVEQWNSADTMEMMKQLGTLSE</sequence>
<dbReference type="PATRIC" id="fig|1230453.4.peg.1680"/>
<evidence type="ECO:0000313" key="2">
    <source>
        <dbReference type="Proteomes" id="UP000011612"/>
    </source>
</evidence>